<dbReference type="Proteomes" id="UP001220324">
    <property type="component" value="Unassembled WGS sequence"/>
</dbReference>
<dbReference type="SUPFAM" id="SSF103473">
    <property type="entry name" value="MFS general substrate transporter"/>
    <property type="match status" value="1"/>
</dbReference>
<dbReference type="PANTHER" id="PTHR23501">
    <property type="entry name" value="MAJOR FACILITATOR SUPERFAMILY"/>
    <property type="match status" value="1"/>
</dbReference>
<reference evidence="7 8" key="1">
    <citation type="journal article" date="2023" name="IMA Fungus">
        <title>Comparative genomic study of the Penicillium genus elucidates a diverse pangenome and 15 lateral gene transfer events.</title>
        <authorList>
            <person name="Petersen C."/>
            <person name="Sorensen T."/>
            <person name="Nielsen M.R."/>
            <person name="Sondergaard T.E."/>
            <person name="Sorensen J.L."/>
            <person name="Fitzpatrick D.A."/>
            <person name="Frisvad J.C."/>
            <person name="Nielsen K.L."/>
        </authorList>
    </citation>
    <scope>NUCLEOTIDE SEQUENCE [LARGE SCALE GENOMIC DNA]</scope>
    <source>
        <strain evidence="7 8">IBT 35679</strain>
    </source>
</reference>
<comment type="subcellular location">
    <subcellularLocation>
        <location evidence="1">Membrane</location>
        <topology evidence="1">Multi-pass membrane protein</topology>
    </subcellularLocation>
</comment>
<protein>
    <recommendedName>
        <fullName evidence="6">Major facilitator superfamily (MFS) profile domain-containing protein</fullName>
    </recommendedName>
</protein>
<feature type="domain" description="Major facilitator superfamily (MFS) profile" evidence="6">
    <location>
        <begin position="34"/>
        <end position="525"/>
    </location>
</feature>
<dbReference type="Gene3D" id="1.20.1720.10">
    <property type="entry name" value="Multidrug resistance protein D"/>
    <property type="match status" value="1"/>
</dbReference>
<feature type="transmembrane region" description="Helical" evidence="5">
    <location>
        <begin position="123"/>
        <end position="146"/>
    </location>
</feature>
<keyword evidence="3 5" id="KW-1133">Transmembrane helix</keyword>
<feature type="transmembrane region" description="Helical" evidence="5">
    <location>
        <begin position="329"/>
        <end position="349"/>
    </location>
</feature>
<keyword evidence="2 5" id="KW-0812">Transmembrane</keyword>
<proteinExistence type="predicted"/>
<evidence type="ECO:0000256" key="1">
    <source>
        <dbReference type="ARBA" id="ARBA00004141"/>
    </source>
</evidence>
<organism evidence="7 8">
    <name type="scientific">Penicillium frequentans</name>
    <dbReference type="NCBI Taxonomy" id="3151616"/>
    <lineage>
        <taxon>Eukaryota</taxon>
        <taxon>Fungi</taxon>
        <taxon>Dikarya</taxon>
        <taxon>Ascomycota</taxon>
        <taxon>Pezizomycotina</taxon>
        <taxon>Eurotiomycetes</taxon>
        <taxon>Eurotiomycetidae</taxon>
        <taxon>Eurotiales</taxon>
        <taxon>Aspergillaceae</taxon>
        <taxon>Penicillium</taxon>
    </lineage>
</organism>
<evidence type="ECO:0000313" key="8">
    <source>
        <dbReference type="Proteomes" id="UP001220324"/>
    </source>
</evidence>
<feature type="transmembrane region" description="Helical" evidence="5">
    <location>
        <begin position="361"/>
        <end position="382"/>
    </location>
</feature>
<dbReference type="AlphaFoldDB" id="A0AAD6GC46"/>
<feature type="transmembrane region" description="Helical" evidence="5">
    <location>
        <begin position="296"/>
        <end position="317"/>
    </location>
</feature>
<dbReference type="InterPro" id="IPR036259">
    <property type="entry name" value="MFS_trans_sf"/>
</dbReference>
<dbReference type="Gene3D" id="1.20.1250.20">
    <property type="entry name" value="MFS general substrate transporter like domains"/>
    <property type="match status" value="1"/>
</dbReference>
<dbReference type="Pfam" id="PF07690">
    <property type="entry name" value="MFS_1"/>
    <property type="match status" value="1"/>
</dbReference>
<keyword evidence="4 5" id="KW-0472">Membrane</keyword>
<feature type="transmembrane region" description="Helical" evidence="5">
    <location>
        <begin position="230"/>
        <end position="249"/>
    </location>
</feature>
<dbReference type="EMBL" id="JAQIZZ010000007">
    <property type="protein sequence ID" value="KAJ5532802.1"/>
    <property type="molecule type" value="Genomic_DNA"/>
</dbReference>
<evidence type="ECO:0000313" key="7">
    <source>
        <dbReference type="EMBL" id="KAJ5532802.1"/>
    </source>
</evidence>
<name>A0AAD6GC46_9EURO</name>
<feature type="transmembrane region" description="Helical" evidence="5">
    <location>
        <begin position="255"/>
        <end position="275"/>
    </location>
</feature>
<dbReference type="GO" id="GO:0022857">
    <property type="term" value="F:transmembrane transporter activity"/>
    <property type="evidence" value="ECO:0007669"/>
    <property type="project" value="InterPro"/>
</dbReference>
<dbReference type="InterPro" id="IPR011701">
    <property type="entry name" value="MFS"/>
</dbReference>
<evidence type="ECO:0000256" key="3">
    <source>
        <dbReference type="ARBA" id="ARBA00022989"/>
    </source>
</evidence>
<dbReference type="InterPro" id="IPR020846">
    <property type="entry name" value="MFS_dom"/>
</dbReference>
<feature type="transmembrane region" description="Helical" evidence="5">
    <location>
        <begin position="33"/>
        <end position="59"/>
    </location>
</feature>
<dbReference type="PRINTS" id="PR01036">
    <property type="entry name" value="TCRTETB"/>
</dbReference>
<evidence type="ECO:0000256" key="2">
    <source>
        <dbReference type="ARBA" id="ARBA00022692"/>
    </source>
</evidence>
<dbReference type="PROSITE" id="PS50850">
    <property type="entry name" value="MFS"/>
    <property type="match status" value="1"/>
</dbReference>
<evidence type="ECO:0000256" key="4">
    <source>
        <dbReference type="ARBA" id="ARBA00023136"/>
    </source>
</evidence>
<sequence length="555" mass="59635">MLSATSSQVTLRERERNTEKEEPEWKADWRLKCIFGVIALLNFVTAVDATSISVSLPTISTDLGGTATEAFWAGTSFLLASCVFQPIFSLASDIFGRKFILLLAVSSFSIGSILAAISHGFNLLIAARCIQGIGGGGILALTEILIADLVPLRQRGKWFSIKFGASAVGTVTGPLIGGAFTQSSASWRWIFWFNLPFCGLGLILIPILLKLERNPVSIRQSLAKVDYFGSFLFVASLTSFLIPITWGGIMYSWSSWHTLVPLILGLAGLIGFGLYEAYVPAQPLIPSGVFSNATMCLCYFGIFLHGLILWAIVYYLPLYYEGSLGYSPIIAGVAVFPECLTVAPISIVTSLMVSKTGDYRWALWAGWPITALGLGVLCLLDASSSIPQWIFLNLAAGIGCGMLFPSVQLAVQAAANKEIISIAVTMTAFFRVLGQSVGVAVGGVVFQNRILEKFGNHPELGAEVLEYAQDASSLVEYIKALPVGSAARVLIQSLYAQSLTTVWAVMCGVAGVGLLSSLFVKKYTLNQSFSSKQGVKKDGAREYVGIEGTENKVNV</sequence>
<feature type="transmembrane region" description="Helical" evidence="5">
    <location>
        <begin position="502"/>
        <end position="520"/>
    </location>
</feature>
<accession>A0AAD6GC46</accession>
<keyword evidence="8" id="KW-1185">Reference proteome</keyword>
<feature type="transmembrane region" description="Helical" evidence="5">
    <location>
        <begin position="99"/>
        <end position="117"/>
    </location>
</feature>
<gene>
    <name evidence="7" type="ORF">N7494_009354</name>
</gene>
<feature type="transmembrane region" description="Helical" evidence="5">
    <location>
        <begin position="71"/>
        <end position="92"/>
    </location>
</feature>
<feature type="transmembrane region" description="Helical" evidence="5">
    <location>
        <begin position="388"/>
        <end position="407"/>
    </location>
</feature>
<dbReference type="PANTHER" id="PTHR23501:SF59">
    <property type="entry name" value="MAJOR FACILITATOR SUPERFAMILY (MFS) PROFILE DOMAIN-CONTAINING PROTEIN-RELATED"/>
    <property type="match status" value="1"/>
</dbReference>
<feature type="transmembrane region" description="Helical" evidence="5">
    <location>
        <begin position="419"/>
        <end position="446"/>
    </location>
</feature>
<feature type="transmembrane region" description="Helical" evidence="5">
    <location>
        <begin position="189"/>
        <end position="209"/>
    </location>
</feature>
<dbReference type="GO" id="GO:0005886">
    <property type="term" value="C:plasma membrane"/>
    <property type="evidence" value="ECO:0007669"/>
    <property type="project" value="TreeGrafter"/>
</dbReference>
<evidence type="ECO:0000259" key="6">
    <source>
        <dbReference type="PROSITE" id="PS50850"/>
    </source>
</evidence>
<evidence type="ECO:0000256" key="5">
    <source>
        <dbReference type="SAM" id="Phobius"/>
    </source>
</evidence>
<feature type="transmembrane region" description="Helical" evidence="5">
    <location>
        <begin position="158"/>
        <end position="177"/>
    </location>
</feature>
<comment type="caution">
    <text evidence="7">The sequence shown here is derived from an EMBL/GenBank/DDBJ whole genome shotgun (WGS) entry which is preliminary data.</text>
</comment>